<evidence type="ECO:0000313" key="2">
    <source>
        <dbReference type="Proteomes" id="UP000594342"/>
    </source>
</evidence>
<sequence length="249" mass="28849">MEDLNDSTKMTSAVKRCALCVYDMKFEDVVTCLKTFFNDTTNVELHLFTFDQAHIDNINGILIGNHNGQIFYHRCTKDDRESSSIVMYEELANTEEANGYIFDGVVVCSADLFDLVSILFLENIVASLMQNRYIKNLVDKRGALNIFSHDNFGIINYVNNYRKFTNFDRVLKHILLRHDVAIKTHMDRSIYFFINRADEYTPYSKGDVLNRIKKISDVSSLLCLTENGCQHIKDLYDDDNLNITHRILL</sequence>
<reference evidence="1 2" key="1">
    <citation type="submission" date="2018-10" db="EMBL/GenBank/DDBJ databases">
        <authorList>
            <consortium name="IHU Genomes"/>
        </authorList>
    </citation>
    <scope>NUCLEOTIDE SEQUENCE [LARGE SCALE GENOMIC DNA]</scope>
    <source>
        <strain evidence="1 2">A1</strain>
    </source>
</reference>
<keyword evidence="2" id="KW-1185">Reference proteome</keyword>
<accession>A0A5K0U976</accession>
<gene>
    <name evidence="1" type="ORF">YASMINEVIRUS_139</name>
</gene>
<dbReference type="EMBL" id="UPSH01000001">
    <property type="protein sequence ID" value="VBB17676.1"/>
    <property type="molecule type" value="Genomic_DNA"/>
</dbReference>
<protein>
    <submittedName>
        <fullName evidence="1">Uncharacterized protein</fullName>
    </submittedName>
</protein>
<proteinExistence type="predicted"/>
<organism evidence="1 2">
    <name type="scientific">Yasminevirus sp. GU-2018</name>
    <dbReference type="NCBI Taxonomy" id="2420051"/>
    <lineage>
        <taxon>Viruses</taxon>
        <taxon>Varidnaviria</taxon>
        <taxon>Bamfordvirae</taxon>
        <taxon>Nucleocytoviricota</taxon>
        <taxon>Megaviricetes</taxon>
        <taxon>Imitervirales</taxon>
        <taxon>Mimiviridae</taxon>
        <taxon>Klosneuvirinae</taxon>
        <taxon>Yasminevirus</taxon>
        <taxon>Yasminevirus saudimassiliense</taxon>
    </lineage>
</organism>
<comment type="caution">
    <text evidence="1">The sequence shown here is derived from an EMBL/GenBank/DDBJ whole genome shotgun (WGS) entry which is preliminary data.</text>
</comment>
<dbReference type="Proteomes" id="UP000594342">
    <property type="component" value="Unassembled WGS sequence"/>
</dbReference>
<evidence type="ECO:0000313" key="1">
    <source>
        <dbReference type="EMBL" id="VBB17676.1"/>
    </source>
</evidence>
<name>A0A5K0U976_9VIRU</name>